<feature type="compositionally biased region" description="Basic and acidic residues" evidence="1">
    <location>
        <begin position="151"/>
        <end position="164"/>
    </location>
</feature>
<comment type="caution">
    <text evidence="2">The sequence shown here is derived from an EMBL/GenBank/DDBJ whole genome shotgun (WGS) entry which is preliminary data.</text>
</comment>
<organism evidence="2 3">
    <name type="scientific">Microbispora corallina</name>
    <dbReference type="NCBI Taxonomy" id="83302"/>
    <lineage>
        <taxon>Bacteria</taxon>
        <taxon>Bacillati</taxon>
        <taxon>Actinomycetota</taxon>
        <taxon>Actinomycetes</taxon>
        <taxon>Streptosporangiales</taxon>
        <taxon>Streptosporangiaceae</taxon>
        <taxon>Microbispora</taxon>
    </lineage>
</organism>
<name>A0ABQ4G6F2_9ACTN</name>
<accession>A0ABQ4G6F2</accession>
<dbReference type="RefSeq" id="WP_204059816.1">
    <property type="nucleotide sequence ID" value="NZ_BAAAGP010000006.1"/>
</dbReference>
<gene>
    <name evidence="2" type="ORF">Mco01_56290</name>
</gene>
<dbReference type="SUPFAM" id="SSF54197">
    <property type="entry name" value="HIT-like"/>
    <property type="match status" value="1"/>
</dbReference>
<dbReference type="Proteomes" id="UP000603904">
    <property type="component" value="Unassembled WGS sequence"/>
</dbReference>
<protein>
    <recommendedName>
        <fullName evidence="4">HIT domain-containing protein</fullName>
    </recommendedName>
</protein>
<dbReference type="Gene3D" id="3.30.428.10">
    <property type="entry name" value="HIT-like"/>
    <property type="match status" value="1"/>
</dbReference>
<evidence type="ECO:0000313" key="3">
    <source>
        <dbReference type="Proteomes" id="UP000603904"/>
    </source>
</evidence>
<reference evidence="2 3" key="1">
    <citation type="submission" date="2021-01" db="EMBL/GenBank/DDBJ databases">
        <title>Whole genome shotgun sequence of Microbispora corallina NBRC 16416.</title>
        <authorList>
            <person name="Komaki H."/>
            <person name="Tamura T."/>
        </authorList>
    </citation>
    <scope>NUCLEOTIDE SEQUENCE [LARGE SCALE GENOMIC DNA]</scope>
    <source>
        <strain evidence="2 3">NBRC 16416</strain>
    </source>
</reference>
<evidence type="ECO:0000313" key="2">
    <source>
        <dbReference type="EMBL" id="GIH42629.1"/>
    </source>
</evidence>
<evidence type="ECO:0000256" key="1">
    <source>
        <dbReference type="SAM" id="MobiDB-lite"/>
    </source>
</evidence>
<evidence type="ECO:0008006" key="4">
    <source>
        <dbReference type="Google" id="ProtNLM"/>
    </source>
</evidence>
<keyword evidence="3" id="KW-1185">Reference proteome</keyword>
<dbReference type="InterPro" id="IPR036265">
    <property type="entry name" value="HIT-like_sf"/>
</dbReference>
<proteinExistence type="predicted"/>
<feature type="region of interest" description="Disordered" evidence="1">
    <location>
        <begin position="144"/>
        <end position="164"/>
    </location>
</feature>
<sequence>MAEPRHCPYCNLDDPTRPEPVGGWILRNEHWLVSQGDPETTMAGGLRITSRRHYVDFADMDTEEATSFGLLVTVLDRALRAVTGAERVHVLSTRDRVQHFHAWLYPRPATHPLRGTEFLNAPQHSLAEDAERTVRAVRDRLQMSAPAFSEPDAHHDRSAGPHCA</sequence>
<dbReference type="EMBL" id="BOOC01000031">
    <property type="protein sequence ID" value="GIH42629.1"/>
    <property type="molecule type" value="Genomic_DNA"/>
</dbReference>